<dbReference type="GO" id="GO:0051782">
    <property type="term" value="P:negative regulation of cell division"/>
    <property type="evidence" value="ECO:0007669"/>
    <property type="project" value="TreeGrafter"/>
</dbReference>
<accession>A0A412AXW4</accession>
<gene>
    <name evidence="4" type="ORF">DWY99_06240</name>
</gene>
<dbReference type="AlphaFoldDB" id="A0A412AXW4"/>
<proteinExistence type="predicted"/>
<dbReference type="GO" id="GO:0005829">
    <property type="term" value="C:cytosol"/>
    <property type="evidence" value="ECO:0007669"/>
    <property type="project" value="TreeGrafter"/>
</dbReference>
<protein>
    <submittedName>
        <fullName evidence="4">Septum site-determining protein MinD</fullName>
    </submittedName>
</protein>
<dbReference type="EMBL" id="QRTC01000019">
    <property type="protein sequence ID" value="RGQ41302.1"/>
    <property type="molecule type" value="Genomic_DNA"/>
</dbReference>
<organism evidence="4 5">
    <name type="scientific">[Clostridium] leptum</name>
    <dbReference type="NCBI Taxonomy" id="1535"/>
    <lineage>
        <taxon>Bacteria</taxon>
        <taxon>Bacillati</taxon>
        <taxon>Bacillota</taxon>
        <taxon>Clostridia</taxon>
        <taxon>Eubacteriales</taxon>
        <taxon>Oscillospiraceae</taxon>
        <taxon>Oscillospiraceae incertae sedis</taxon>
    </lineage>
</organism>
<comment type="caution">
    <text evidence="4">The sequence shown here is derived from an EMBL/GenBank/DDBJ whole genome shotgun (WGS) entry which is preliminary data.</text>
</comment>
<dbReference type="InterPro" id="IPR002586">
    <property type="entry name" value="CobQ/CobB/MinD/ParA_Nub-bd_dom"/>
</dbReference>
<sequence>MGTITVITSGKGGVGKSVFTAGLGYALAGRGRRVLLVDCDAGLRSLDYMLGIGEKLVFDLADLVKGSCRPVDAVYESPVKGLYLLPAPLETEDVVSPRLMKPLIHAFAPYYDHIVIDCPAGFGRGFRAACAPAGRGIVVANTDPVCIRNSQKAGRLLREAGIQETRLVISRFSEKSFRRLNCFEDLDQVIDETGLQLLGIIPEDLSVVEAVVHGKPIVNAKNAPAAQAFGRVAARFEGENVPLLHFHN</sequence>
<dbReference type="Pfam" id="PF01656">
    <property type="entry name" value="CbiA"/>
    <property type="match status" value="1"/>
</dbReference>
<dbReference type="SUPFAM" id="SSF52540">
    <property type="entry name" value="P-loop containing nucleoside triphosphate hydrolases"/>
    <property type="match status" value="1"/>
</dbReference>
<evidence type="ECO:0000256" key="2">
    <source>
        <dbReference type="ARBA" id="ARBA00022840"/>
    </source>
</evidence>
<dbReference type="Proteomes" id="UP000284751">
    <property type="component" value="Unassembled WGS sequence"/>
</dbReference>
<dbReference type="Gene3D" id="3.40.50.300">
    <property type="entry name" value="P-loop containing nucleotide triphosphate hydrolases"/>
    <property type="match status" value="1"/>
</dbReference>
<name>A0A412AXW4_9FIRM</name>
<dbReference type="PANTHER" id="PTHR43384:SF6">
    <property type="entry name" value="SEPTUM SITE-DETERMINING PROTEIN MIND HOMOLOG, CHLOROPLASTIC"/>
    <property type="match status" value="1"/>
</dbReference>
<keyword evidence="1" id="KW-0547">Nucleotide-binding</keyword>
<dbReference type="GO" id="GO:0009898">
    <property type="term" value="C:cytoplasmic side of plasma membrane"/>
    <property type="evidence" value="ECO:0007669"/>
    <property type="project" value="TreeGrafter"/>
</dbReference>
<evidence type="ECO:0000313" key="4">
    <source>
        <dbReference type="EMBL" id="RGQ41302.1"/>
    </source>
</evidence>
<dbReference type="GO" id="GO:0005524">
    <property type="term" value="F:ATP binding"/>
    <property type="evidence" value="ECO:0007669"/>
    <property type="project" value="UniProtKB-KW"/>
</dbReference>
<dbReference type="InterPro" id="IPR050625">
    <property type="entry name" value="ParA/MinD_ATPase"/>
</dbReference>
<keyword evidence="2" id="KW-0067">ATP-binding</keyword>
<feature type="domain" description="CobQ/CobB/MinD/ParA nucleotide binding" evidence="3">
    <location>
        <begin position="6"/>
        <end position="217"/>
    </location>
</feature>
<dbReference type="InterPro" id="IPR027417">
    <property type="entry name" value="P-loop_NTPase"/>
</dbReference>
<dbReference type="GO" id="GO:0016887">
    <property type="term" value="F:ATP hydrolysis activity"/>
    <property type="evidence" value="ECO:0007669"/>
    <property type="project" value="TreeGrafter"/>
</dbReference>
<evidence type="ECO:0000256" key="1">
    <source>
        <dbReference type="ARBA" id="ARBA00022741"/>
    </source>
</evidence>
<reference evidence="4 5" key="1">
    <citation type="submission" date="2018-08" db="EMBL/GenBank/DDBJ databases">
        <title>A genome reference for cultivated species of the human gut microbiota.</title>
        <authorList>
            <person name="Zou Y."/>
            <person name="Xue W."/>
            <person name="Luo G."/>
        </authorList>
    </citation>
    <scope>NUCLEOTIDE SEQUENCE [LARGE SCALE GENOMIC DNA]</scope>
    <source>
        <strain evidence="4 5">AF28-26</strain>
    </source>
</reference>
<evidence type="ECO:0000313" key="5">
    <source>
        <dbReference type="Proteomes" id="UP000284751"/>
    </source>
</evidence>
<dbReference type="PANTHER" id="PTHR43384">
    <property type="entry name" value="SEPTUM SITE-DETERMINING PROTEIN MIND HOMOLOG, CHLOROPLASTIC-RELATED"/>
    <property type="match status" value="1"/>
</dbReference>
<evidence type="ECO:0000259" key="3">
    <source>
        <dbReference type="Pfam" id="PF01656"/>
    </source>
</evidence>